<keyword evidence="3" id="KW-1185">Reference proteome</keyword>
<dbReference type="RefSeq" id="WP_169382073.1">
    <property type="nucleotide sequence ID" value="NZ_JAAXLA010000025.1"/>
</dbReference>
<reference evidence="2 3" key="1">
    <citation type="submission" date="2020-04" db="EMBL/GenBank/DDBJ databases">
        <authorList>
            <person name="Klaysubun C."/>
            <person name="Duangmal K."/>
            <person name="Lipun K."/>
        </authorList>
    </citation>
    <scope>NUCLEOTIDE SEQUENCE [LARGE SCALE GENOMIC DNA]</scope>
    <source>
        <strain evidence="2 3">K10HN5</strain>
    </source>
</reference>
<comment type="caution">
    <text evidence="2">The sequence shown here is derived from an EMBL/GenBank/DDBJ whole genome shotgun (WGS) entry which is preliminary data.</text>
</comment>
<dbReference type="SUPFAM" id="SSF52540">
    <property type="entry name" value="P-loop containing nucleoside triphosphate hydrolases"/>
    <property type="match status" value="1"/>
</dbReference>
<evidence type="ECO:0000259" key="1">
    <source>
        <dbReference type="Pfam" id="PF13304"/>
    </source>
</evidence>
<accession>A0ABX1SC05</accession>
<proteinExistence type="predicted"/>
<evidence type="ECO:0000313" key="3">
    <source>
        <dbReference type="Proteomes" id="UP000820669"/>
    </source>
</evidence>
<organism evidence="2 3">
    <name type="scientific">Pseudonocardia acidicola</name>
    <dbReference type="NCBI Taxonomy" id="2724939"/>
    <lineage>
        <taxon>Bacteria</taxon>
        <taxon>Bacillati</taxon>
        <taxon>Actinomycetota</taxon>
        <taxon>Actinomycetes</taxon>
        <taxon>Pseudonocardiales</taxon>
        <taxon>Pseudonocardiaceae</taxon>
        <taxon>Pseudonocardia</taxon>
    </lineage>
</organism>
<dbReference type="Pfam" id="PF13304">
    <property type="entry name" value="AAA_21"/>
    <property type="match status" value="1"/>
</dbReference>
<evidence type="ECO:0000313" key="2">
    <source>
        <dbReference type="EMBL" id="NMH98625.1"/>
    </source>
</evidence>
<gene>
    <name evidence="2" type="ORF">HF526_15105</name>
</gene>
<dbReference type="Gene3D" id="3.40.50.300">
    <property type="entry name" value="P-loop containing nucleotide triphosphate hydrolases"/>
    <property type="match status" value="1"/>
</dbReference>
<dbReference type="InterPro" id="IPR003959">
    <property type="entry name" value="ATPase_AAA_core"/>
</dbReference>
<name>A0ABX1SC05_9PSEU</name>
<protein>
    <submittedName>
        <fullName evidence="2">AAA family ATPase</fullName>
    </submittedName>
</protein>
<dbReference type="Proteomes" id="UP000820669">
    <property type="component" value="Unassembled WGS sequence"/>
</dbReference>
<dbReference type="EMBL" id="JAAXLA010000025">
    <property type="protein sequence ID" value="NMH98625.1"/>
    <property type="molecule type" value="Genomic_DNA"/>
</dbReference>
<feature type="domain" description="ATPase AAA-type core" evidence="1">
    <location>
        <begin position="168"/>
        <end position="252"/>
    </location>
</feature>
<sequence>MEDLNRAVADGRALTRAVPPVLAGALPLDADAARLAWQSWADAGRIDGAAALAQALESTYPAVTSALIDLRERAAEMLAQRDEIWAPIARRLAAWLVEAEQAAAQAGRLSALDKAVKWLADIAGDLRHQRLAPFAEQSQHVWQTLRQQSNVDLGPVRLDGTATRRRVAMDVRVDGVDGGTALGVMSQGELHALGLSLFLPRATVDQSPFRFVLIDDPVQAMDPAKVDGLARVLDEVAATRQVVVFTHDDRLADAVRRLDLPATIWEVTRGERSVVEMRRCDDPITRYLDDARAMALTADLPADIRSELVASCCRSAVEAACHAKIRSVRLGNGHTHAEVEAALADAETTNKKATLAVFDDPKRGSDLLGRMKTAGPGVVDAFQKCKKGAHKGLTGDLRPFVRDVEKLVGWIQR</sequence>
<dbReference type="InterPro" id="IPR027417">
    <property type="entry name" value="P-loop_NTPase"/>
</dbReference>